<organism evidence="1 2">
    <name type="scientific">Streptomyces antibioticus</name>
    <dbReference type="NCBI Taxonomy" id="1890"/>
    <lineage>
        <taxon>Bacteria</taxon>
        <taxon>Bacillati</taxon>
        <taxon>Actinomycetota</taxon>
        <taxon>Actinomycetes</taxon>
        <taxon>Kitasatosporales</taxon>
        <taxon>Streptomycetaceae</taxon>
        <taxon>Streptomyces</taxon>
    </lineage>
</organism>
<reference evidence="1 2" key="1">
    <citation type="submission" date="2020-03" db="EMBL/GenBank/DDBJ databases">
        <title>Is there a link between lipid content and antibiotic production in Streptomyces?</title>
        <authorList>
            <person name="David M."/>
            <person name="Lejeune C."/>
            <person name="Abreu S."/>
            <person name="Thibessard A."/>
            <person name="Leblond P."/>
            <person name="Chaminade P."/>
            <person name="Virolle M.-J."/>
        </authorList>
    </citation>
    <scope>NUCLEOTIDE SEQUENCE [LARGE SCALE GENOMIC DNA]</scope>
    <source>
        <strain evidence="1 2">DSM 41481</strain>
    </source>
</reference>
<evidence type="ECO:0000313" key="1">
    <source>
        <dbReference type="EMBL" id="QIT45823.1"/>
    </source>
</evidence>
<sequence>MPQGSPDVTQTPAHLARLDQDVSYRRLTPAGAAFYRALAVCAWPTVTVRCAAHAAGVGEGEARVFLEQLARLRLIEKAGQERYRFRPPARTHAHERAVSEDGHDRMAAAVHRAAVAQLHFAAGADFRVMPLRWRLGPAYQGLTLPEHRDLADGKRALAELRRERENLAATIRAAFRYGFYDLVWQLCEAMWGLHLLLGFHTQWIDTHLLGVEAARRSAARGGDRRALGRMWAQLAFGYMGIGNMTDADDALKQARAADRACGHHRGEATAVEAVGLLRHRQRRFAEAQQCFEEAKEILGRIGPGEDGWDDVPRATALLEHHIGRAETEQRHLPAAVARLNGALARLRELPGGDPYNEGRVHMSLSGVHLAEGDPERARACLDRAVEAMTEAGAGLQLADALMARAEYHCLHGHRAQQAQDLRAAAACFEENGDRAALAWVRARLAEGEP</sequence>
<name>A0AAE6YA16_STRAT</name>
<evidence type="ECO:0000313" key="2">
    <source>
        <dbReference type="Proteomes" id="UP000502504"/>
    </source>
</evidence>
<dbReference type="AlphaFoldDB" id="A0AAE6YA16"/>
<dbReference type="SUPFAM" id="SSF81901">
    <property type="entry name" value="HCP-like"/>
    <property type="match status" value="1"/>
</dbReference>
<dbReference type="EMBL" id="CP050692">
    <property type="protein sequence ID" value="QIT45823.1"/>
    <property type="molecule type" value="Genomic_DNA"/>
</dbReference>
<accession>A0AAE6YA16</accession>
<dbReference type="RefSeq" id="WP_078634331.1">
    <property type="nucleotide sequence ID" value="NZ_CM007717.1"/>
</dbReference>
<evidence type="ECO:0008006" key="3">
    <source>
        <dbReference type="Google" id="ProtNLM"/>
    </source>
</evidence>
<dbReference type="Proteomes" id="UP000502504">
    <property type="component" value="Chromosome"/>
</dbReference>
<proteinExistence type="predicted"/>
<dbReference type="PANTHER" id="PTHR47691">
    <property type="entry name" value="REGULATOR-RELATED"/>
    <property type="match status" value="1"/>
</dbReference>
<gene>
    <name evidence="1" type="ORF">HCX60_21755</name>
</gene>
<dbReference type="PANTHER" id="PTHR47691:SF3">
    <property type="entry name" value="HTH-TYPE TRANSCRIPTIONAL REGULATOR RV0890C-RELATED"/>
    <property type="match status" value="1"/>
</dbReference>
<dbReference type="Gene3D" id="1.25.40.10">
    <property type="entry name" value="Tetratricopeptide repeat domain"/>
    <property type="match status" value="2"/>
</dbReference>
<dbReference type="InterPro" id="IPR011990">
    <property type="entry name" value="TPR-like_helical_dom_sf"/>
</dbReference>
<protein>
    <recommendedName>
        <fullName evidence="3">Tetratricopeptide repeat protein</fullName>
    </recommendedName>
</protein>